<dbReference type="PROSITE" id="PS50213">
    <property type="entry name" value="FAS1"/>
    <property type="match status" value="2"/>
</dbReference>
<dbReference type="PROSITE" id="PS51257">
    <property type="entry name" value="PROKAR_LIPOPROTEIN"/>
    <property type="match status" value="1"/>
</dbReference>
<dbReference type="Pfam" id="PF02469">
    <property type="entry name" value="Fasciclin"/>
    <property type="match status" value="1"/>
</dbReference>
<sequence length="742" mass="81863">MKRIINGLFFFVSFILFFSACQKKDWDEYYGRPADLAPPIYQQLQARGNFTNLLAVIDKSGYKEILGKAGSWTMFAPNDQAFEKYFQEKGISSVADINVETAQKIALYGLIYNPYRKDQLSFYQTPVGPDTNGAFRRTTAYYDFVYSENGRKVVNSSRNGINYVAGENNNKHIPYFIDEQLTANNIDHSDYSKFYPGKTFKGFHVAQAEVVAADIPAENGIIHEIDEVIEALPNIDQYIASNPDYSKFKALLDKYVVYVPNADYTKRYHAVTGNSDSVFIKAYQSLAFAPNNEGYLGGQTDGQNMSWSIAVPRNAELDTYVAELLKYYGGSFDNAPASILLDFINSHMWVVPLWPSGLQDIENSQLEVATFTQSNIIENKVLSNGNFFGVNKPQEADVFRTVYGHAYLNPDYAFMTRAIDGSADVKDYVTAPNAQTSMFLMSDADLMAAGFDYDPNTSQWGYAKPGSGLNPSFGGQAGALISRLIRTSVLTEKAENFAGEGIIEAFNGEYIRYNNGKLYASGNIAEGTEVAIKEVRSAVNGNAYVTDGMLKFAEDNINPGYTLKTLANSTDPAISSSYSHFYKYLEKSALWIDAAKTIIDGVELGGFYTLFVPTNAAIEEAVKAGRLPGDPITGAPNFNASTQTAAQKDAVERMIKYSIMNMPINSSVAVDGKKEGAFTTILKNAINESRILTVRYAPNKAPGTMELVDDTPTPNVATVNLPVSNNISNRALIHSINKVLKF</sequence>
<dbReference type="Proteomes" id="UP001597387">
    <property type="component" value="Unassembled WGS sequence"/>
</dbReference>
<dbReference type="PANTHER" id="PTHR10900">
    <property type="entry name" value="PERIOSTIN-RELATED"/>
    <property type="match status" value="1"/>
</dbReference>
<feature type="domain" description="FAS1" evidence="1">
    <location>
        <begin position="565"/>
        <end position="740"/>
    </location>
</feature>
<dbReference type="Gene3D" id="2.30.180.10">
    <property type="entry name" value="FAS1 domain"/>
    <property type="match status" value="2"/>
</dbReference>
<gene>
    <name evidence="2" type="ORF">ACFSJU_06920</name>
</gene>
<keyword evidence="3" id="KW-1185">Reference proteome</keyword>
<dbReference type="InterPro" id="IPR036378">
    <property type="entry name" value="FAS1_dom_sf"/>
</dbReference>
<dbReference type="RefSeq" id="WP_255897814.1">
    <property type="nucleotide sequence ID" value="NZ_JAFMZO010000001.1"/>
</dbReference>
<dbReference type="InterPro" id="IPR050904">
    <property type="entry name" value="Adhesion/Biosynth-related"/>
</dbReference>
<feature type="domain" description="FAS1" evidence="1">
    <location>
        <begin position="37"/>
        <end position="229"/>
    </location>
</feature>
<accession>A0ABW4ZJR7</accession>
<dbReference type="SUPFAM" id="SSF82153">
    <property type="entry name" value="FAS1 domain"/>
    <property type="match status" value="1"/>
</dbReference>
<comment type="caution">
    <text evidence="2">The sequence shown here is derived from an EMBL/GenBank/DDBJ whole genome shotgun (WGS) entry which is preliminary data.</text>
</comment>
<name>A0ABW4ZJR7_9SPHI</name>
<reference evidence="3" key="1">
    <citation type="journal article" date="2019" name="Int. J. Syst. Evol. Microbiol.">
        <title>The Global Catalogue of Microorganisms (GCM) 10K type strain sequencing project: providing services to taxonomists for standard genome sequencing and annotation.</title>
        <authorList>
            <consortium name="The Broad Institute Genomics Platform"/>
            <consortium name="The Broad Institute Genome Sequencing Center for Infectious Disease"/>
            <person name="Wu L."/>
            <person name="Ma J."/>
        </authorList>
    </citation>
    <scope>NUCLEOTIDE SEQUENCE [LARGE SCALE GENOMIC DNA]</scope>
    <source>
        <strain evidence="3">KCTC 42217</strain>
    </source>
</reference>
<organism evidence="2 3">
    <name type="scientific">Paradesertivirga mongoliensis</name>
    <dbReference type="NCBI Taxonomy" id="2100740"/>
    <lineage>
        <taxon>Bacteria</taxon>
        <taxon>Pseudomonadati</taxon>
        <taxon>Bacteroidota</taxon>
        <taxon>Sphingobacteriia</taxon>
        <taxon>Sphingobacteriales</taxon>
        <taxon>Sphingobacteriaceae</taxon>
        <taxon>Paradesertivirga</taxon>
    </lineage>
</organism>
<dbReference type="PANTHER" id="PTHR10900:SF77">
    <property type="entry name" value="FI19380P1"/>
    <property type="match status" value="1"/>
</dbReference>
<evidence type="ECO:0000259" key="1">
    <source>
        <dbReference type="PROSITE" id="PS50213"/>
    </source>
</evidence>
<protein>
    <submittedName>
        <fullName evidence="2">Fasciclin domain-containing protein</fullName>
    </submittedName>
</protein>
<evidence type="ECO:0000313" key="2">
    <source>
        <dbReference type="EMBL" id="MFD2162119.1"/>
    </source>
</evidence>
<dbReference type="InterPro" id="IPR000782">
    <property type="entry name" value="FAS1_domain"/>
</dbReference>
<dbReference type="EMBL" id="JBHUHZ010000001">
    <property type="protein sequence ID" value="MFD2162119.1"/>
    <property type="molecule type" value="Genomic_DNA"/>
</dbReference>
<proteinExistence type="predicted"/>
<evidence type="ECO:0000313" key="3">
    <source>
        <dbReference type="Proteomes" id="UP001597387"/>
    </source>
</evidence>